<reference evidence="13 14" key="1">
    <citation type="submission" date="2024-02" db="EMBL/GenBank/DDBJ databases">
        <title>de novo genome assembly of Solanum bulbocastanum strain 11H21.</title>
        <authorList>
            <person name="Hosaka A.J."/>
        </authorList>
    </citation>
    <scope>NUCLEOTIDE SEQUENCE [LARGE SCALE GENOMIC DNA]</scope>
    <source>
        <tissue evidence="13">Young leaves</tissue>
    </source>
</reference>
<dbReference type="InterPro" id="IPR036180">
    <property type="entry name" value="Gelsolin-like_dom_sf"/>
</dbReference>
<evidence type="ECO:0000259" key="12">
    <source>
        <dbReference type="Pfam" id="PF04815"/>
    </source>
</evidence>
<dbReference type="GO" id="GO:0070971">
    <property type="term" value="C:endoplasmic reticulum exit site"/>
    <property type="evidence" value="ECO:0007669"/>
    <property type="project" value="TreeGrafter"/>
</dbReference>
<dbReference type="Gene3D" id="1.20.120.730">
    <property type="entry name" value="Sec23/Sec24 helical domain"/>
    <property type="match status" value="1"/>
</dbReference>
<dbReference type="Proteomes" id="UP001371456">
    <property type="component" value="Unassembled WGS sequence"/>
</dbReference>
<dbReference type="Gene3D" id="3.40.20.10">
    <property type="entry name" value="Severin"/>
    <property type="match status" value="1"/>
</dbReference>
<dbReference type="CDD" id="cd11287">
    <property type="entry name" value="Sec23_C"/>
    <property type="match status" value="1"/>
</dbReference>
<keyword evidence="10" id="KW-0963">Cytoplasm</keyword>
<evidence type="ECO:0000313" key="13">
    <source>
        <dbReference type="EMBL" id="KAK6804214.1"/>
    </source>
</evidence>
<dbReference type="SUPFAM" id="SSF81811">
    <property type="entry name" value="Helical domain of Sec23/24"/>
    <property type="match status" value="1"/>
</dbReference>
<dbReference type="PANTHER" id="PTHR11141">
    <property type="entry name" value="PROTEIN TRANSPORT PROTEIN SEC23"/>
    <property type="match status" value="1"/>
</dbReference>
<dbReference type="GO" id="GO:0005789">
    <property type="term" value="C:endoplasmic reticulum membrane"/>
    <property type="evidence" value="ECO:0007669"/>
    <property type="project" value="UniProtKB-SubCell"/>
</dbReference>
<evidence type="ECO:0000313" key="14">
    <source>
        <dbReference type="Proteomes" id="UP001371456"/>
    </source>
</evidence>
<dbReference type="SUPFAM" id="SSF82754">
    <property type="entry name" value="C-terminal, gelsolin-like domain of Sec23/24"/>
    <property type="match status" value="1"/>
</dbReference>
<dbReference type="Pfam" id="PF00626">
    <property type="entry name" value="Gelsolin"/>
    <property type="match status" value="1"/>
</dbReference>
<evidence type="ECO:0000256" key="5">
    <source>
        <dbReference type="ARBA" id="ARBA00022892"/>
    </source>
</evidence>
<keyword evidence="2 10" id="KW-0479">Metal-binding</keyword>
<keyword evidence="4 10" id="KW-0862">Zinc</keyword>
<dbReference type="EMBL" id="JBANQN010000001">
    <property type="protein sequence ID" value="KAK6804214.1"/>
    <property type="molecule type" value="Genomic_DNA"/>
</dbReference>
<evidence type="ECO:0000259" key="11">
    <source>
        <dbReference type="Pfam" id="PF00626"/>
    </source>
</evidence>
<keyword evidence="8 10" id="KW-0968">Cytoplasmic vesicle</keyword>
<evidence type="ECO:0000256" key="1">
    <source>
        <dbReference type="ARBA" id="ARBA00022448"/>
    </source>
</evidence>
<dbReference type="GO" id="GO:0030127">
    <property type="term" value="C:COPII vesicle coat"/>
    <property type="evidence" value="ECO:0007669"/>
    <property type="project" value="InterPro"/>
</dbReference>
<dbReference type="InterPro" id="IPR037364">
    <property type="entry name" value="Sec23"/>
</dbReference>
<evidence type="ECO:0000256" key="4">
    <source>
        <dbReference type="ARBA" id="ARBA00022833"/>
    </source>
</evidence>
<keyword evidence="6 10" id="KW-0653">Protein transport</keyword>
<organism evidence="13 14">
    <name type="scientific">Solanum bulbocastanum</name>
    <name type="common">Wild potato</name>
    <dbReference type="NCBI Taxonomy" id="147425"/>
    <lineage>
        <taxon>Eukaryota</taxon>
        <taxon>Viridiplantae</taxon>
        <taxon>Streptophyta</taxon>
        <taxon>Embryophyta</taxon>
        <taxon>Tracheophyta</taxon>
        <taxon>Spermatophyta</taxon>
        <taxon>Magnoliopsida</taxon>
        <taxon>eudicotyledons</taxon>
        <taxon>Gunneridae</taxon>
        <taxon>Pentapetalae</taxon>
        <taxon>asterids</taxon>
        <taxon>lamiids</taxon>
        <taxon>Solanales</taxon>
        <taxon>Solanaceae</taxon>
        <taxon>Solanoideae</taxon>
        <taxon>Solaneae</taxon>
        <taxon>Solanum</taxon>
    </lineage>
</organism>
<evidence type="ECO:0000256" key="6">
    <source>
        <dbReference type="ARBA" id="ARBA00022927"/>
    </source>
</evidence>
<keyword evidence="7 10" id="KW-0472">Membrane</keyword>
<keyword evidence="1 10" id="KW-0813">Transport</keyword>
<comment type="subcellular location">
    <subcellularLocation>
        <location evidence="10">Cytoplasmic vesicle</location>
        <location evidence="10">COPII-coated vesicle membrane</location>
        <topology evidence="10">Peripheral membrane protein</topology>
        <orientation evidence="10">Cytoplasmic side</orientation>
    </subcellularLocation>
    <subcellularLocation>
        <location evidence="10">Endoplasmic reticulum membrane</location>
        <topology evidence="10">Peripheral membrane protein</topology>
        <orientation evidence="10">Cytoplasmic side</orientation>
    </subcellularLocation>
</comment>
<dbReference type="FunFam" id="1.20.120.730:FF:000005">
    <property type="entry name" value="Protein transport protein SEC23"/>
    <property type="match status" value="1"/>
</dbReference>
<comment type="caution">
    <text evidence="13">The sequence shown here is derived from an EMBL/GenBank/DDBJ whole genome shotgun (WGS) entry which is preliminary data.</text>
</comment>
<dbReference type="InterPro" id="IPR007123">
    <property type="entry name" value="Gelsolin-like_dom"/>
</dbReference>
<dbReference type="InterPro" id="IPR037550">
    <property type="entry name" value="Sec23_C"/>
</dbReference>
<keyword evidence="3 10" id="KW-0256">Endoplasmic reticulum</keyword>
<evidence type="ECO:0000256" key="9">
    <source>
        <dbReference type="ARBA" id="ARBA00025471"/>
    </source>
</evidence>
<dbReference type="InterPro" id="IPR006900">
    <property type="entry name" value="Sec23/24_helical_dom"/>
</dbReference>
<evidence type="ECO:0000256" key="10">
    <source>
        <dbReference type="RuleBase" id="RU365030"/>
    </source>
</evidence>
<name>A0AAN8U607_SOLBU</name>
<protein>
    <recommendedName>
        <fullName evidence="10">Protein transport protein SEC23</fullName>
    </recommendedName>
</protein>
<dbReference type="GO" id="GO:0046872">
    <property type="term" value="F:metal ion binding"/>
    <property type="evidence" value="ECO:0007669"/>
    <property type="project" value="UniProtKB-KW"/>
</dbReference>
<comment type="function">
    <text evidence="9 10">Component of the coat protein complex II (COPII) which promotes the formation of transport vesicles from the endoplasmic reticulum (ER). The coat has two main functions, the physical deformation of the endoplasmic reticulum membrane into vesicles and the selection of cargo molecules.</text>
</comment>
<dbReference type="FunFam" id="3.40.20.10:FF:000014">
    <property type="entry name" value="Protein transport protein SEC23"/>
    <property type="match status" value="1"/>
</dbReference>
<evidence type="ECO:0000256" key="3">
    <source>
        <dbReference type="ARBA" id="ARBA00022824"/>
    </source>
</evidence>
<gene>
    <name evidence="13" type="ORF">RDI58_001998</name>
</gene>
<feature type="domain" description="Sec23/Sec24 helical" evidence="12">
    <location>
        <begin position="136"/>
        <end position="234"/>
    </location>
</feature>
<sequence length="379" mass="42790">MEENRIEQRLVDDKIPYAEALRSSKWINRSGSEVNEEPTLMVEGPIHIDDNTNTISEVLKRSLQISALCPKDNKGNPAADGLKSHASLVQQFPILYPKENKGKPAIDRLKSHTSDFASTSGFKNLSNTQDLIAGFDQEAAAVVMARQVSFKMETEADFDPIRWLDKSLIHICSRFGDYQKDTPSSFTLSPRFSIFPQFMFHLRRSQFVQVFGNSPDETAYFRMILNRENVANSVVMIQPSLISYSFHSGPEPVLLDVAAITADRILLLDSYFTIVVFHGSTIAQWRKLGYHEQPEHQAFAELLKSPREDAEAIVHERFPVPRLVICDQYGSQARFMLAKLNPSATYNSDAPPIPGGDIIFTDDVSFEVFLDHLQRLAVH</sequence>
<dbReference type="PANTHER" id="PTHR11141:SF2">
    <property type="entry name" value="PROTEIN TRANSPORT PROTEIN SEC23 C"/>
    <property type="match status" value="1"/>
</dbReference>
<dbReference type="Pfam" id="PF04815">
    <property type="entry name" value="Sec23_helical"/>
    <property type="match status" value="1"/>
</dbReference>
<proteinExistence type="inferred from homology"/>
<evidence type="ECO:0000256" key="8">
    <source>
        <dbReference type="ARBA" id="ARBA00023329"/>
    </source>
</evidence>
<dbReference type="AlphaFoldDB" id="A0AAN8U607"/>
<accession>A0AAN8U607</accession>
<evidence type="ECO:0000256" key="7">
    <source>
        <dbReference type="ARBA" id="ARBA00023136"/>
    </source>
</evidence>
<dbReference type="GO" id="GO:0006886">
    <property type="term" value="P:intracellular protein transport"/>
    <property type="evidence" value="ECO:0007669"/>
    <property type="project" value="InterPro"/>
</dbReference>
<dbReference type="GO" id="GO:0005096">
    <property type="term" value="F:GTPase activator activity"/>
    <property type="evidence" value="ECO:0007669"/>
    <property type="project" value="TreeGrafter"/>
</dbReference>
<evidence type="ECO:0000256" key="2">
    <source>
        <dbReference type="ARBA" id="ARBA00022723"/>
    </source>
</evidence>
<dbReference type="InterPro" id="IPR036175">
    <property type="entry name" value="Sec23/24_helical_dom_sf"/>
</dbReference>
<keyword evidence="14" id="KW-1185">Reference proteome</keyword>
<feature type="domain" description="Gelsolin-like" evidence="11">
    <location>
        <begin position="249"/>
        <end position="336"/>
    </location>
</feature>
<comment type="similarity">
    <text evidence="10">Belongs to the SEC23/SEC24 family. SEC23 subfamily.</text>
</comment>
<keyword evidence="5 10" id="KW-0931">ER-Golgi transport</keyword>
<dbReference type="InterPro" id="IPR029006">
    <property type="entry name" value="ADF-H/Gelsolin-like_dom_sf"/>
</dbReference>
<dbReference type="GO" id="GO:0090110">
    <property type="term" value="P:COPII-coated vesicle cargo loading"/>
    <property type="evidence" value="ECO:0007669"/>
    <property type="project" value="TreeGrafter"/>
</dbReference>